<dbReference type="Proteomes" id="UP000014227">
    <property type="component" value="Chromosome I"/>
</dbReference>
<reference evidence="3" key="1">
    <citation type="submission" date="2013-03" db="EMBL/GenBank/DDBJ databases">
        <title>Genome sequence of Chthonomonas calidirosea, the first sequenced genome from the Armatimonadetes phylum (formally candidate division OP10).</title>
        <authorList>
            <person name="Lee K.C.Y."/>
            <person name="Morgan X.C."/>
            <person name="Dunfield P.F."/>
            <person name="Tamas I."/>
            <person name="Houghton K.M."/>
            <person name="Vyssotski M."/>
            <person name="Ryan J.L.J."/>
            <person name="Lagutin K."/>
            <person name="McDonald I.R."/>
            <person name="Stott M.B."/>
        </authorList>
    </citation>
    <scope>NUCLEOTIDE SEQUENCE [LARGE SCALE GENOMIC DNA]</scope>
    <source>
        <strain evidence="3">DSM 23976 / ICMP 18418 / T49</strain>
    </source>
</reference>
<gene>
    <name evidence="2" type="ORF">CCALI_00173</name>
</gene>
<dbReference type="PATRIC" id="fig|1303518.3.peg.175"/>
<dbReference type="NCBIfam" id="TIGR03696">
    <property type="entry name" value="Rhs_assc_core"/>
    <property type="match status" value="1"/>
</dbReference>
<dbReference type="AlphaFoldDB" id="S0ES73"/>
<dbReference type="KEGG" id="ccz:CCALI_00173"/>
<accession>S0ES73</accession>
<dbReference type="Gene3D" id="2.180.10.10">
    <property type="entry name" value="RHS repeat-associated core"/>
    <property type="match status" value="1"/>
</dbReference>
<organism evidence="2 3">
    <name type="scientific">Chthonomonas calidirosea (strain DSM 23976 / ICMP 18418 / T49)</name>
    <dbReference type="NCBI Taxonomy" id="1303518"/>
    <lineage>
        <taxon>Bacteria</taxon>
        <taxon>Bacillati</taxon>
        <taxon>Armatimonadota</taxon>
        <taxon>Chthonomonadia</taxon>
        <taxon>Chthonomonadales</taxon>
        <taxon>Chthonomonadaceae</taxon>
        <taxon>Chthonomonas</taxon>
    </lineage>
</organism>
<name>S0ES73_CHTCT</name>
<feature type="transmembrane region" description="Helical" evidence="1">
    <location>
        <begin position="43"/>
        <end position="67"/>
    </location>
</feature>
<dbReference type="HOGENOM" id="CLU_2421651_0_0_0"/>
<evidence type="ECO:0000256" key="1">
    <source>
        <dbReference type="SAM" id="Phobius"/>
    </source>
</evidence>
<dbReference type="EMBL" id="HF951689">
    <property type="protein sequence ID" value="CCW34011.1"/>
    <property type="molecule type" value="Genomic_DNA"/>
</dbReference>
<evidence type="ECO:0000313" key="3">
    <source>
        <dbReference type="Proteomes" id="UP000014227"/>
    </source>
</evidence>
<sequence>MRARYMDPVLGRFISEDPSRDGVNCFVYCADEPINQVDNNRQAALTIFEGFWSAFCYLLGLCIGYMLTTELIEATHPGHHGGYACTYLKLV</sequence>
<proteinExistence type="predicted"/>
<keyword evidence="3" id="KW-1185">Reference proteome</keyword>
<keyword evidence="1" id="KW-1133">Transmembrane helix</keyword>
<protein>
    <submittedName>
        <fullName evidence="2">RHS repeat-associated core domain</fullName>
    </submittedName>
</protein>
<keyword evidence="1" id="KW-0472">Membrane</keyword>
<keyword evidence="1" id="KW-0812">Transmembrane</keyword>
<dbReference type="InterPro" id="IPR022385">
    <property type="entry name" value="Rhs_assc_core"/>
</dbReference>
<dbReference type="InParanoid" id="S0ES73"/>
<evidence type="ECO:0000313" key="2">
    <source>
        <dbReference type="EMBL" id="CCW34011.1"/>
    </source>
</evidence>